<dbReference type="CDD" id="cd17040">
    <property type="entry name" value="Ubl_MoaD_like"/>
    <property type="match status" value="1"/>
</dbReference>
<dbReference type="Proteomes" id="UP001164390">
    <property type="component" value="Chromosome"/>
</dbReference>
<dbReference type="Pfam" id="PF02597">
    <property type="entry name" value="ThiS"/>
    <property type="match status" value="1"/>
</dbReference>
<reference evidence="1" key="1">
    <citation type="submission" date="2022-01" db="EMBL/GenBank/DDBJ databases">
        <title>Nocardioidaceae gen. sp. A5X3R13.</title>
        <authorList>
            <person name="Lopez Marin M.A."/>
            <person name="Uhlik O."/>
        </authorList>
    </citation>
    <scope>NUCLEOTIDE SEQUENCE</scope>
    <source>
        <strain evidence="1">A5X3R13</strain>
    </source>
</reference>
<name>A0AA46YNQ8_9ACTN</name>
<dbReference type="KEGG" id="sgrg:L0C25_07510"/>
<dbReference type="InterPro" id="IPR003749">
    <property type="entry name" value="ThiS/MoaD-like"/>
</dbReference>
<dbReference type="Gene3D" id="3.10.20.30">
    <property type="match status" value="1"/>
</dbReference>
<sequence length="92" mass="9081">MTDSSGAGDVTVRFWAAARAAAGQESQQVAAGTLAEVLAAVRAAHPGNTRLADVMAMCSVLIGDTPVTTSDPATVDVPAGSSVELLPPFAGG</sequence>
<evidence type="ECO:0000313" key="1">
    <source>
        <dbReference type="EMBL" id="UYM06913.1"/>
    </source>
</evidence>
<proteinExistence type="predicted"/>
<keyword evidence="2" id="KW-1185">Reference proteome</keyword>
<organism evidence="1 2">
    <name type="scientific">Solicola gregarius</name>
    <dbReference type="NCBI Taxonomy" id="2908642"/>
    <lineage>
        <taxon>Bacteria</taxon>
        <taxon>Bacillati</taxon>
        <taxon>Actinomycetota</taxon>
        <taxon>Actinomycetes</taxon>
        <taxon>Propionibacteriales</taxon>
        <taxon>Nocardioidaceae</taxon>
        <taxon>Solicola</taxon>
    </lineage>
</organism>
<protein>
    <submittedName>
        <fullName evidence="1">MoaD/ThiS family protein</fullName>
    </submittedName>
</protein>
<evidence type="ECO:0000313" key="2">
    <source>
        <dbReference type="Proteomes" id="UP001164390"/>
    </source>
</evidence>
<dbReference type="InterPro" id="IPR016155">
    <property type="entry name" value="Mopterin_synth/thiamin_S_b"/>
</dbReference>
<dbReference type="EMBL" id="CP094970">
    <property type="protein sequence ID" value="UYM06913.1"/>
    <property type="molecule type" value="Genomic_DNA"/>
</dbReference>
<dbReference type="AlphaFoldDB" id="A0AA46YNQ8"/>
<gene>
    <name evidence="1" type="ORF">L0C25_07510</name>
</gene>
<accession>A0AA46YNQ8</accession>
<dbReference type="InterPro" id="IPR012675">
    <property type="entry name" value="Beta-grasp_dom_sf"/>
</dbReference>
<dbReference type="SUPFAM" id="SSF54285">
    <property type="entry name" value="MoaD/ThiS"/>
    <property type="match status" value="1"/>
</dbReference>
<dbReference type="RefSeq" id="WP_271635844.1">
    <property type="nucleotide sequence ID" value="NZ_CP094970.1"/>
</dbReference>